<evidence type="ECO:0000256" key="1">
    <source>
        <dbReference type="SAM" id="MobiDB-lite"/>
    </source>
</evidence>
<keyword evidence="3" id="KW-1185">Reference proteome</keyword>
<comment type="caution">
    <text evidence="2">The sequence shown here is derived from an EMBL/GenBank/DDBJ whole genome shotgun (WGS) entry which is preliminary data.</text>
</comment>
<dbReference type="EMBL" id="RQFY01000007">
    <property type="protein sequence ID" value="TGL31473.1"/>
    <property type="molecule type" value="Genomic_DNA"/>
</dbReference>
<dbReference type="OrthoDB" id="332703at2"/>
<name>A0A4R9J388_9LEPT</name>
<evidence type="ECO:0000313" key="3">
    <source>
        <dbReference type="Proteomes" id="UP000297871"/>
    </source>
</evidence>
<gene>
    <name evidence="2" type="ORF">EHQ52_16205</name>
</gene>
<feature type="region of interest" description="Disordered" evidence="1">
    <location>
        <begin position="1"/>
        <end position="24"/>
    </location>
</feature>
<dbReference type="RefSeq" id="WP_135616221.1">
    <property type="nucleotide sequence ID" value="NZ_JBNURZ010000005.1"/>
</dbReference>
<sequence length="105" mass="12288">MKRFVEVTTNPVHSEYQDESEPGTEFPFHPWLASKIREKLGREDLRLKLSEISCEEVACPVMETRIEVVDTTSGKTTSFLRFGRKKEQINKLDLQLSFQRMQILQ</sequence>
<reference evidence="2" key="1">
    <citation type="journal article" date="2019" name="PLoS Negl. Trop. Dis.">
        <title>Revisiting the worldwide diversity of Leptospira species in the environment.</title>
        <authorList>
            <person name="Vincent A.T."/>
            <person name="Schiettekatte O."/>
            <person name="Bourhy P."/>
            <person name="Veyrier F.J."/>
            <person name="Picardeau M."/>
        </authorList>
    </citation>
    <scope>NUCLEOTIDE SEQUENCE [LARGE SCALE GENOMIC DNA]</scope>
    <source>
        <strain evidence="2">201800265</strain>
    </source>
</reference>
<accession>A0A4R9J388</accession>
<dbReference type="Proteomes" id="UP000297871">
    <property type="component" value="Unassembled WGS sequence"/>
</dbReference>
<evidence type="ECO:0000313" key="2">
    <source>
        <dbReference type="EMBL" id="TGL31473.1"/>
    </source>
</evidence>
<organism evidence="2 3">
    <name type="scientific">Leptospira koniambonensis</name>
    <dbReference type="NCBI Taxonomy" id="2484950"/>
    <lineage>
        <taxon>Bacteria</taxon>
        <taxon>Pseudomonadati</taxon>
        <taxon>Spirochaetota</taxon>
        <taxon>Spirochaetia</taxon>
        <taxon>Leptospirales</taxon>
        <taxon>Leptospiraceae</taxon>
        <taxon>Leptospira</taxon>
    </lineage>
</organism>
<dbReference type="AlphaFoldDB" id="A0A4R9J388"/>
<protein>
    <submittedName>
        <fullName evidence="2">Uncharacterized protein</fullName>
    </submittedName>
</protein>
<proteinExistence type="predicted"/>